<sequence length="156" mass="18053">MIDEVLLEKTKKMTGAFFTGGVAEELIEKLSEDLEVELPKSYKEFLRKFGEGGLSGTYTFGIENEDYSSAKEKTKKFRKELNISNKHIVVAKIRTEDEEYILCLDTANLSNGECPVIKYDMLNKNETKIQNNFADYFNSVTEREYQEELSYQNDKQ</sequence>
<gene>
    <name evidence="1" type="primary">yobK</name>
    <name evidence="1" type="ORF">acsn021_30840</name>
</gene>
<dbReference type="InterPro" id="IPR018958">
    <property type="entry name" value="Knr4/Smi1-like_dom"/>
</dbReference>
<dbReference type="SMART" id="SM00860">
    <property type="entry name" value="SMI1_KNR4"/>
    <property type="match status" value="1"/>
</dbReference>
<dbReference type="KEGG" id="acel:acsn021_30840"/>
<dbReference type="EMBL" id="AP023367">
    <property type="protein sequence ID" value="BCJ95515.1"/>
    <property type="molecule type" value="Genomic_DNA"/>
</dbReference>
<dbReference type="SUPFAM" id="SSF160631">
    <property type="entry name" value="SMI1/KNR4-like"/>
    <property type="match status" value="1"/>
</dbReference>
<protein>
    <submittedName>
        <fullName evidence="1">Antitoxin YobK</fullName>
    </submittedName>
</protein>
<dbReference type="Pfam" id="PF14567">
    <property type="entry name" value="SUKH_5"/>
    <property type="match status" value="1"/>
</dbReference>
<proteinExistence type="predicted"/>
<organism evidence="1 2">
    <name type="scientific">Anaerocolumna cellulosilytica</name>
    <dbReference type="NCBI Taxonomy" id="433286"/>
    <lineage>
        <taxon>Bacteria</taxon>
        <taxon>Bacillati</taxon>
        <taxon>Bacillota</taxon>
        <taxon>Clostridia</taxon>
        <taxon>Lachnospirales</taxon>
        <taxon>Lachnospiraceae</taxon>
        <taxon>Anaerocolumna</taxon>
    </lineage>
</organism>
<dbReference type="Gene3D" id="3.40.1580.10">
    <property type="entry name" value="SMI1/KNR4-like"/>
    <property type="match status" value="1"/>
</dbReference>
<accession>A0A6S6R8K6</accession>
<evidence type="ECO:0000313" key="2">
    <source>
        <dbReference type="Proteomes" id="UP000515561"/>
    </source>
</evidence>
<dbReference type="AlphaFoldDB" id="A0A6S6R8K6"/>
<evidence type="ECO:0000313" key="1">
    <source>
        <dbReference type="EMBL" id="BCJ95515.1"/>
    </source>
</evidence>
<reference evidence="1 2" key="1">
    <citation type="journal article" date="2016" name="Int. J. Syst. Evol. Microbiol.">
        <title>Descriptions of Anaerotaenia torta gen. nov., sp. nov. and Anaerocolumna cellulosilytica gen. nov., sp. nov. isolated from a methanogenic reactor of cattle waste.</title>
        <authorList>
            <person name="Uek A."/>
            <person name="Ohtaki Y."/>
            <person name="Kaku N."/>
            <person name="Ueki K."/>
        </authorList>
    </citation>
    <scope>NUCLEOTIDE SEQUENCE [LARGE SCALE GENOMIC DNA]</scope>
    <source>
        <strain evidence="1 2">SN021</strain>
    </source>
</reference>
<keyword evidence="2" id="KW-1185">Reference proteome</keyword>
<dbReference type="RefSeq" id="WP_184096181.1">
    <property type="nucleotide sequence ID" value="NZ_AP023367.1"/>
</dbReference>
<dbReference type="InterPro" id="IPR037883">
    <property type="entry name" value="Knr4/Smi1-like_sf"/>
</dbReference>
<dbReference type="Proteomes" id="UP000515561">
    <property type="component" value="Chromosome"/>
</dbReference>
<name>A0A6S6R8K6_9FIRM</name>